<dbReference type="Proteomes" id="UP000226031">
    <property type="component" value="Unassembled WGS sequence"/>
</dbReference>
<feature type="zinc finger region" description="C3H1-type" evidence="5">
    <location>
        <begin position="16"/>
        <end position="43"/>
    </location>
</feature>
<dbReference type="SMART" id="SM00356">
    <property type="entry name" value="ZnF_C3H1"/>
    <property type="match status" value="2"/>
</dbReference>
<dbReference type="Pfam" id="PF00097">
    <property type="entry name" value="zf-C3HC4"/>
    <property type="match status" value="1"/>
</dbReference>
<dbReference type="PROSITE" id="PS00518">
    <property type="entry name" value="ZF_RING_1"/>
    <property type="match status" value="1"/>
</dbReference>
<dbReference type="InterPro" id="IPR045072">
    <property type="entry name" value="MKRN-like"/>
</dbReference>
<feature type="domain" description="RING-type" evidence="7">
    <location>
        <begin position="100"/>
        <end position="159"/>
    </location>
</feature>
<feature type="compositionally biased region" description="Polar residues" evidence="6">
    <location>
        <begin position="75"/>
        <end position="89"/>
    </location>
</feature>
<feature type="region of interest" description="Disordered" evidence="6">
    <location>
        <begin position="69"/>
        <end position="91"/>
    </location>
</feature>
<feature type="domain" description="C3H1-type" evidence="8">
    <location>
        <begin position="16"/>
        <end position="43"/>
    </location>
</feature>
<dbReference type="InterPro" id="IPR000571">
    <property type="entry name" value="Znf_CCCH"/>
</dbReference>
<dbReference type="AlphaFoldDB" id="A0A2B7ZV57"/>
<dbReference type="PROSITE" id="PS50089">
    <property type="entry name" value="ZF_RING_2"/>
    <property type="match status" value="1"/>
</dbReference>
<dbReference type="CDD" id="cd16521">
    <property type="entry name" value="RING-HC_MKRN"/>
    <property type="match status" value="1"/>
</dbReference>
<dbReference type="SUPFAM" id="SSF90229">
    <property type="entry name" value="CCCH zinc finger"/>
    <property type="match status" value="1"/>
</dbReference>
<dbReference type="PROSITE" id="PS50103">
    <property type="entry name" value="ZF_C3H1"/>
    <property type="match status" value="1"/>
</dbReference>
<dbReference type="InterPro" id="IPR018957">
    <property type="entry name" value="Znf_C3HC4_RING-type"/>
</dbReference>
<evidence type="ECO:0000313" key="9">
    <source>
        <dbReference type="EMBL" id="PGH37089.1"/>
    </source>
</evidence>
<evidence type="ECO:0000256" key="5">
    <source>
        <dbReference type="PROSITE-ProRule" id="PRU00723"/>
    </source>
</evidence>
<dbReference type="VEuPathDB" id="FungiDB:EMCG_02821"/>
<keyword evidence="4 5" id="KW-0862">Zinc</keyword>
<accession>A0A2B7ZV57</accession>
<dbReference type="STRING" id="73230.A0A2B7ZV57"/>
<evidence type="ECO:0000256" key="2">
    <source>
        <dbReference type="ARBA" id="ARBA00022723"/>
    </source>
</evidence>
<evidence type="ECO:0000256" key="3">
    <source>
        <dbReference type="ARBA" id="ARBA00022771"/>
    </source>
</evidence>
<name>A0A2B7ZV57_9EURO</name>
<dbReference type="InterPro" id="IPR013083">
    <property type="entry name" value="Znf_RING/FYVE/PHD"/>
</dbReference>
<evidence type="ECO:0000256" key="1">
    <source>
        <dbReference type="ARBA" id="ARBA00022679"/>
    </source>
</evidence>
<evidence type="ECO:0000256" key="4">
    <source>
        <dbReference type="ARBA" id="ARBA00022833"/>
    </source>
</evidence>
<proteinExistence type="predicted"/>
<dbReference type="GO" id="GO:0061630">
    <property type="term" value="F:ubiquitin protein ligase activity"/>
    <property type="evidence" value="ECO:0007669"/>
    <property type="project" value="InterPro"/>
</dbReference>
<organism evidence="9 10">
    <name type="scientific">[Emmonsia] crescens</name>
    <dbReference type="NCBI Taxonomy" id="73230"/>
    <lineage>
        <taxon>Eukaryota</taxon>
        <taxon>Fungi</taxon>
        <taxon>Dikarya</taxon>
        <taxon>Ascomycota</taxon>
        <taxon>Pezizomycotina</taxon>
        <taxon>Eurotiomycetes</taxon>
        <taxon>Eurotiomycetidae</taxon>
        <taxon>Onygenales</taxon>
        <taxon>Ajellomycetaceae</taxon>
        <taxon>Emergomyces</taxon>
    </lineage>
</organism>
<evidence type="ECO:0000259" key="8">
    <source>
        <dbReference type="PROSITE" id="PS50103"/>
    </source>
</evidence>
<protein>
    <submittedName>
        <fullName evidence="9">Uncharacterized protein</fullName>
    </submittedName>
</protein>
<reference evidence="9 10" key="1">
    <citation type="submission" date="2017-10" db="EMBL/GenBank/DDBJ databases">
        <title>Comparative genomics in systemic dimorphic fungi from Ajellomycetaceae.</title>
        <authorList>
            <person name="Munoz J.F."/>
            <person name="Mcewen J.G."/>
            <person name="Clay O.K."/>
            <person name="Cuomo C.A."/>
        </authorList>
    </citation>
    <scope>NUCLEOTIDE SEQUENCE [LARGE SCALE GENOMIC DNA]</scope>
    <source>
        <strain evidence="9 10">UAMH4076</strain>
    </source>
</reference>
<sequence>MESQPQTAPEPRTRLPPGQVDCKWWKRGHCFRGNQCYFRHDDALAGVDKLPRRPAAGATAANTRTEAAVAGLPASSESTAGQAPPSTANLPRLETSEEQCGICMETPTIFGLLVNCDHVFCLDCIRSWRSSVGTSAEDVINLADSRVPRKTTKTCPLCRTKSEYVVPSSVFPTPPQTTTVTTSAARDEIGSTNGSTGNAEPSNLTRTGNLVKAKIIDRYLARLKVIPCRYFEESIQRWRELPIIENPDPVVGGLLHPAFSGECLFGNECHFAHIHPVTKAPYIFTGKEITSMKRANHARRARAIRRAIRGQARHRFVVREDRRELDRMLETLSVEDGYETSSTSDFPPTLEDVGRDAAMFDAGFVFYDVMVGNIPWLAESDDDGIFDFF</sequence>
<evidence type="ECO:0000259" key="7">
    <source>
        <dbReference type="PROSITE" id="PS50089"/>
    </source>
</evidence>
<keyword evidence="3 5" id="KW-0863">Zinc-finger</keyword>
<keyword evidence="2 5" id="KW-0479">Metal-binding</keyword>
<dbReference type="InterPro" id="IPR017907">
    <property type="entry name" value="Znf_RING_CS"/>
</dbReference>
<gene>
    <name evidence="9" type="ORF">GX50_00072</name>
</gene>
<dbReference type="Gene3D" id="3.30.40.10">
    <property type="entry name" value="Zinc/RING finger domain, C3HC4 (zinc finger)"/>
    <property type="match status" value="1"/>
</dbReference>
<evidence type="ECO:0000313" key="10">
    <source>
        <dbReference type="Proteomes" id="UP000226031"/>
    </source>
</evidence>
<dbReference type="InterPro" id="IPR001841">
    <property type="entry name" value="Znf_RING"/>
</dbReference>
<dbReference type="GO" id="GO:0000209">
    <property type="term" value="P:protein polyubiquitination"/>
    <property type="evidence" value="ECO:0007669"/>
    <property type="project" value="InterPro"/>
</dbReference>
<keyword evidence="10" id="KW-1185">Reference proteome</keyword>
<dbReference type="PANTHER" id="PTHR11224">
    <property type="entry name" value="MAKORIN-RELATED"/>
    <property type="match status" value="1"/>
</dbReference>
<dbReference type="PANTHER" id="PTHR11224:SF10">
    <property type="entry name" value="IP09428P-RELATED"/>
    <property type="match status" value="1"/>
</dbReference>
<comment type="caution">
    <text evidence="9">The sequence shown here is derived from an EMBL/GenBank/DDBJ whole genome shotgun (WGS) entry which is preliminary data.</text>
</comment>
<keyword evidence="1" id="KW-0808">Transferase</keyword>
<dbReference type="EMBL" id="PDND01000001">
    <property type="protein sequence ID" value="PGH37089.1"/>
    <property type="molecule type" value="Genomic_DNA"/>
</dbReference>
<evidence type="ECO:0000256" key="6">
    <source>
        <dbReference type="SAM" id="MobiDB-lite"/>
    </source>
</evidence>
<dbReference type="SMART" id="SM00184">
    <property type="entry name" value="RING"/>
    <property type="match status" value="1"/>
</dbReference>
<feature type="compositionally biased region" description="Polar residues" evidence="6">
    <location>
        <begin position="190"/>
        <end position="203"/>
    </location>
</feature>
<dbReference type="InterPro" id="IPR036855">
    <property type="entry name" value="Znf_CCCH_sf"/>
</dbReference>
<dbReference type="GO" id="GO:0008270">
    <property type="term" value="F:zinc ion binding"/>
    <property type="evidence" value="ECO:0007669"/>
    <property type="project" value="UniProtKB-KW"/>
</dbReference>
<feature type="region of interest" description="Disordered" evidence="6">
    <location>
        <begin position="175"/>
        <end position="203"/>
    </location>
</feature>
<dbReference type="SUPFAM" id="SSF57850">
    <property type="entry name" value="RING/U-box"/>
    <property type="match status" value="1"/>
</dbReference>